<dbReference type="Pfam" id="PF20246">
    <property type="entry name" value="DUF6601"/>
    <property type="match status" value="1"/>
</dbReference>
<dbReference type="AlphaFoldDB" id="A0A6A5RN13"/>
<evidence type="ECO:0000313" key="3">
    <source>
        <dbReference type="Proteomes" id="UP000800082"/>
    </source>
</evidence>
<protein>
    <submittedName>
        <fullName evidence="2">Uncharacterized protein</fullName>
    </submittedName>
</protein>
<keyword evidence="1" id="KW-0812">Transmembrane</keyword>
<organism evidence="2 3">
    <name type="scientific">Didymella exigua CBS 183.55</name>
    <dbReference type="NCBI Taxonomy" id="1150837"/>
    <lineage>
        <taxon>Eukaryota</taxon>
        <taxon>Fungi</taxon>
        <taxon>Dikarya</taxon>
        <taxon>Ascomycota</taxon>
        <taxon>Pezizomycotina</taxon>
        <taxon>Dothideomycetes</taxon>
        <taxon>Pleosporomycetidae</taxon>
        <taxon>Pleosporales</taxon>
        <taxon>Pleosporineae</taxon>
        <taxon>Didymellaceae</taxon>
        <taxon>Didymella</taxon>
    </lineage>
</organism>
<dbReference type="Proteomes" id="UP000800082">
    <property type="component" value="Unassembled WGS sequence"/>
</dbReference>
<feature type="transmembrane region" description="Helical" evidence="1">
    <location>
        <begin position="58"/>
        <end position="79"/>
    </location>
</feature>
<dbReference type="PANTHER" id="PTHR34414">
    <property type="entry name" value="HET DOMAIN-CONTAINING PROTEIN-RELATED"/>
    <property type="match status" value="1"/>
</dbReference>
<dbReference type="PANTHER" id="PTHR34414:SF1">
    <property type="entry name" value="SUBTILISIN-LIKE SERINE PROTEASE"/>
    <property type="match status" value="1"/>
</dbReference>
<keyword evidence="1" id="KW-1133">Transmembrane helix</keyword>
<proteinExistence type="predicted"/>
<gene>
    <name evidence="2" type="ORF">M421DRAFT_12729</name>
</gene>
<dbReference type="InterPro" id="IPR046536">
    <property type="entry name" value="DUF6601"/>
</dbReference>
<evidence type="ECO:0000256" key="1">
    <source>
        <dbReference type="SAM" id="Phobius"/>
    </source>
</evidence>
<keyword evidence="3" id="KW-1185">Reference proteome</keyword>
<dbReference type="OrthoDB" id="5086500at2759"/>
<dbReference type="GeneID" id="54344995"/>
<keyword evidence="1" id="KW-0472">Membrane</keyword>
<accession>A0A6A5RN13</accession>
<evidence type="ECO:0000313" key="2">
    <source>
        <dbReference type="EMBL" id="KAF1926907.1"/>
    </source>
</evidence>
<dbReference type="EMBL" id="ML978974">
    <property type="protein sequence ID" value="KAF1926907.1"/>
    <property type="molecule type" value="Genomic_DNA"/>
</dbReference>
<feature type="non-terminal residue" evidence="2">
    <location>
        <position position="1"/>
    </location>
</feature>
<name>A0A6A5RN13_9PLEO</name>
<dbReference type="RefSeq" id="XP_033447159.1">
    <property type="nucleotide sequence ID" value="XM_033587349.1"/>
</dbReference>
<sequence length="84" mass="9707">AFVAFISAFDSVPNKAISSRWRYDLLKLDAVNFHSVIRLRQRHLDRVGPRFTAYFQRLFPVVLFIFALFSVALSTMQVVSSARQ</sequence>
<reference evidence="2" key="1">
    <citation type="journal article" date="2020" name="Stud. Mycol.">
        <title>101 Dothideomycetes genomes: a test case for predicting lifestyles and emergence of pathogens.</title>
        <authorList>
            <person name="Haridas S."/>
            <person name="Albert R."/>
            <person name="Binder M."/>
            <person name="Bloem J."/>
            <person name="Labutti K."/>
            <person name="Salamov A."/>
            <person name="Andreopoulos B."/>
            <person name="Baker S."/>
            <person name="Barry K."/>
            <person name="Bills G."/>
            <person name="Bluhm B."/>
            <person name="Cannon C."/>
            <person name="Castanera R."/>
            <person name="Culley D."/>
            <person name="Daum C."/>
            <person name="Ezra D."/>
            <person name="Gonzalez J."/>
            <person name="Henrissat B."/>
            <person name="Kuo A."/>
            <person name="Liang C."/>
            <person name="Lipzen A."/>
            <person name="Lutzoni F."/>
            <person name="Magnuson J."/>
            <person name="Mondo S."/>
            <person name="Nolan M."/>
            <person name="Ohm R."/>
            <person name="Pangilinan J."/>
            <person name="Park H.-J."/>
            <person name="Ramirez L."/>
            <person name="Alfaro M."/>
            <person name="Sun H."/>
            <person name="Tritt A."/>
            <person name="Yoshinaga Y."/>
            <person name="Zwiers L.-H."/>
            <person name="Turgeon B."/>
            <person name="Goodwin S."/>
            <person name="Spatafora J."/>
            <person name="Crous P."/>
            <person name="Grigoriev I."/>
        </authorList>
    </citation>
    <scope>NUCLEOTIDE SEQUENCE</scope>
    <source>
        <strain evidence="2">CBS 183.55</strain>
    </source>
</reference>
<feature type="non-terminal residue" evidence="2">
    <location>
        <position position="84"/>
    </location>
</feature>